<proteinExistence type="predicted"/>
<feature type="transmembrane region" description="Helical" evidence="1">
    <location>
        <begin position="32"/>
        <end position="49"/>
    </location>
</feature>
<feature type="transmembrane region" description="Helical" evidence="1">
    <location>
        <begin position="202"/>
        <end position="229"/>
    </location>
</feature>
<feature type="transmembrane region" description="Helical" evidence="1">
    <location>
        <begin position="362"/>
        <end position="387"/>
    </location>
</feature>
<name>A0A5M8P5R2_9BACT</name>
<evidence type="ECO:0000256" key="1">
    <source>
        <dbReference type="SAM" id="Phobius"/>
    </source>
</evidence>
<keyword evidence="1" id="KW-1133">Transmembrane helix</keyword>
<accession>A0A5M8P5R2</accession>
<organism evidence="2 3">
    <name type="scientific">Candidatus Ordinivivax streblomastigis</name>
    <dbReference type="NCBI Taxonomy" id="2540710"/>
    <lineage>
        <taxon>Bacteria</taxon>
        <taxon>Pseudomonadati</taxon>
        <taxon>Bacteroidota</taxon>
        <taxon>Bacteroidia</taxon>
        <taxon>Bacteroidales</taxon>
        <taxon>Candidatus Ordinivivax</taxon>
    </lineage>
</organism>
<evidence type="ECO:0000313" key="3">
    <source>
        <dbReference type="Proteomes" id="UP000324575"/>
    </source>
</evidence>
<dbReference type="AlphaFoldDB" id="A0A5M8P5R2"/>
<keyword evidence="1" id="KW-0472">Membrane</keyword>
<feature type="transmembrane region" description="Helical" evidence="1">
    <location>
        <begin position="115"/>
        <end position="142"/>
    </location>
</feature>
<evidence type="ECO:0000313" key="2">
    <source>
        <dbReference type="EMBL" id="KAA6303771.1"/>
    </source>
</evidence>
<comment type="caution">
    <text evidence="2">The sequence shown here is derived from an EMBL/GenBank/DDBJ whole genome shotgun (WGS) entry which is preliminary data.</text>
</comment>
<sequence length="401" mass="45659">MQKTHNINRIIASFYIVLMSIAIVPIEGYGVSNLKVAALTIAPLILFFRTPRLSKVILLTILYYLLVFFSAYLVNHDSFRASTIIYLGMFLLMFVMYYNLIYFEHAFSIIYFLKLIKFVIYAFTICLILQQIAVLLGAKYVLGNFLNIALFEDNPFRLNSLAIEPSHSARVMGAWFLALLKINEYKVGRKLSLKEIYKGNKWIILGFLYSMITMGSGTAFVVLAILSLYFIHRRYVLVIVPAFVLLYISSQSIDFEPLDRAKKTFEASLTGDAETVIKADASAAFRVIPIINTFKSLNLFSSATWFGNGTDSTVFSTNIYDTMDTKGKIGMINEYGLLSYIVLLIFVFSCTIRKFFSIETLLFFVLLAGTIGNVAYPWGVLMIFSTIKYFNNQHKKLKCHL</sequence>
<dbReference type="Proteomes" id="UP000324575">
    <property type="component" value="Unassembled WGS sequence"/>
</dbReference>
<feature type="transmembrane region" description="Helical" evidence="1">
    <location>
        <begin position="335"/>
        <end position="356"/>
    </location>
</feature>
<protein>
    <submittedName>
        <fullName evidence="2">Uncharacterized protein</fullName>
    </submittedName>
</protein>
<feature type="transmembrane region" description="Helical" evidence="1">
    <location>
        <begin position="81"/>
        <end position="103"/>
    </location>
</feature>
<reference evidence="2 3" key="1">
    <citation type="submission" date="2019-03" db="EMBL/GenBank/DDBJ databases">
        <title>Single cell metagenomics reveals metabolic interactions within the superorganism composed of flagellate Streblomastix strix and complex community of Bacteroidetes bacteria on its surface.</title>
        <authorList>
            <person name="Treitli S.C."/>
            <person name="Kolisko M."/>
            <person name="Husnik F."/>
            <person name="Keeling P."/>
            <person name="Hampl V."/>
        </authorList>
    </citation>
    <scope>NUCLEOTIDE SEQUENCE [LARGE SCALE GENOMIC DNA]</scope>
    <source>
        <strain evidence="2">St1</strain>
    </source>
</reference>
<feature type="transmembrane region" description="Helical" evidence="1">
    <location>
        <begin position="56"/>
        <end position="75"/>
    </location>
</feature>
<feature type="transmembrane region" description="Helical" evidence="1">
    <location>
        <begin position="235"/>
        <end position="253"/>
    </location>
</feature>
<keyword evidence="1" id="KW-0812">Transmembrane</keyword>
<gene>
    <name evidence="2" type="ORF">EZS26_000322</name>
</gene>
<feature type="transmembrane region" description="Helical" evidence="1">
    <location>
        <begin position="7"/>
        <end position="26"/>
    </location>
</feature>
<dbReference type="EMBL" id="SNRX01000001">
    <property type="protein sequence ID" value="KAA6303771.1"/>
    <property type="molecule type" value="Genomic_DNA"/>
</dbReference>